<evidence type="ECO:0000256" key="1">
    <source>
        <dbReference type="ARBA" id="ARBA00004141"/>
    </source>
</evidence>
<name>A0A316V6E4_9BASI</name>
<evidence type="ECO:0000256" key="3">
    <source>
        <dbReference type="ARBA" id="ARBA00022448"/>
    </source>
</evidence>
<feature type="signal peptide" evidence="11">
    <location>
        <begin position="1"/>
        <end position="17"/>
    </location>
</feature>
<evidence type="ECO:0000256" key="4">
    <source>
        <dbReference type="ARBA" id="ARBA00022692"/>
    </source>
</evidence>
<feature type="repeat" description="Solcar" evidence="8">
    <location>
        <begin position="144"/>
        <end position="233"/>
    </location>
</feature>
<dbReference type="InterPro" id="IPR023395">
    <property type="entry name" value="MCP_dom_sf"/>
</dbReference>
<keyword evidence="11" id="KW-0732">Signal</keyword>
<dbReference type="SUPFAM" id="SSF103506">
    <property type="entry name" value="Mitochondrial carrier"/>
    <property type="match status" value="1"/>
</dbReference>
<dbReference type="PANTHER" id="PTHR45683">
    <property type="entry name" value="MITOCHONDRIAL NICOTINAMIDE ADENINE DINUCLEOTIDE TRANSPORTER 1-RELATED-RELATED"/>
    <property type="match status" value="1"/>
</dbReference>
<evidence type="ECO:0000256" key="5">
    <source>
        <dbReference type="ARBA" id="ARBA00022737"/>
    </source>
</evidence>
<feature type="region of interest" description="Disordered" evidence="10">
    <location>
        <begin position="284"/>
        <end position="307"/>
    </location>
</feature>
<dbReference type="AlphaFoldDB" id="A0A316V6E4"/>
<comment type="subcellular location">
    <subcellularLocation>
        <location evidence="1">Membrane</location>
        <topology evidence="1">Multi-pass membrane protein</topology>
    </subcellularLocation>
</comment>
<dbReference type="PROSITE" id="PS50920">
    <property type="entry name" value="SOLCAR"/>
    <property type="match status" value="3"/>
</dbReference>
<feature type="chain" id="PRO_5016375022" evidence="11">
    <location>
        <begin position="18"/>
        <end position="376"/>
    </location>
</feature>
<dbReference type="RefSeq" id="XP_025352085.1">
    <property type="nucleotide sequence ID" value="XM_025499992.1"/>
</dbReference>
<protein>
    <submittedName>
        <fullName evidence="12">Mitochondrial carrier</fullName>
    </submittedName>
</protein>
<evidence type="ECO:0000256" key="10">
    <source>
        <dbReference type="SAM" id="MobiDB-lite"/>
    </source>
</evidence>
<keyword evidence="5" id="KW-0677">Repeat</keyword>
<reference evidence="12 13" key="1">
    <citation type="journal article" date="2018" name="Mol. Biol. Evol.">
        <title>Broad Genomic Sampling Reveals a Smut Pathogenic Ancestry of the Fungal Clade Ustilaginomycotina.</title>
        <authorList>
            <person name="Kijpornyongpan T."/>
            <person name="Mondo S.J."/>
            <person name="Barry K."/>
            <person name="Sandor L."/>
            <person name="Lee J."/>
            <person name="Lipzen A."/>
            <person name="Pangilinan J."/>
            <person name="LaButti K."/>
            <person name="Hainaut M."/>
            <person name="Henrissat B."/>
            <person name="Grigoriev I.V."/>
            <person name="Spatafora J.W."/>
            <person name="Aime M.C."/>
        </authorList>
    </citation>
    <scope>NUCLEOTIDE SEQUENCE [LARGE SCALE GENOMIC DNA]</scope>
    <source>
        <strain evidence="12 13">MCA 3882</strain>
    </source>
</reference>
<keyword evidence="7 8" id="KW-0472">Membrane</keyword>
<evidence type="ECO:0000256" key="7">
    <source>
        <dbReference type="ARBA" id="ARBA00023136"/>
    </source>
</evidence>
<accession>A0A316V6E4</accession>
<dbReference type="InterPro" id="IPR018108">
    <property type="entry name" value="MCP_transmembrane"/>
</dbReference>
<keyword evidence="4 8" id="KW-0812">Transmembrane</keyword>
<dbReference type="GO" id="GO:0055085">
    <property type="term" value="P:transmembrane transport"/>
    <property type="evidence" value="ECO:0007669"/>
    <property type="project" value="InterPro"/>
</dbReference>
<evidence type="ECO:0000256" key="6">
    <source>
        <dbReference type="ARBA" id="ARBA00022989"/>
    </source>
</evidence>
<comment type="similarity">
    <text evidence="2 9">Belongs to the mitochondrial carrier (TC 2.A.29) family.</text>
</comment>
<dbReference type="GeneID" id="37021773"/>
<sequence length="376" mass="41102">MLHASAVAGACAGLVSSIVTCPLDVVKTKLQAQSGPSRPLRSGWSGPAGHPNGGIGGGAAREAWEKKLLDQARIKGVSVAEISSQYEGLSGTMRKIWTENGVKGFYRGLGPTIFGYLPTWAIYFTVYDQCKTFLATNFNPTGEEDFINHIFSAMTAGLVSTTCTSPLWVVKTRFMLQSVKDPSTRPYRHTGDAFVQIYRTEGLRGFYRGLLPSLFGVSHVAVQFPLYEKFKEWAREQNDTDELTPSSILLCSSGAKMIASMLTYPHEVLRTRLQMQPRIVGSVASTPSAAPANGGLEGKVSHERGQSGNRYTGVLQACATIAREEGLRGFYKGMGVNLIRTVPSSALTILTYEVMMQHLTNTDHEPEELNDHKDER</sequence>
<evidence type="ECO:0000313" key="13">
    <source>
        <dbReference type="Proteomes" id="UP000245771"/>
    </source>
</evidence>
<evidence type="ECO:0000256" key="2">
    <source>
        <dbReference type="ARBA" id="ARBA00006375"/>
    </source>
</evidence>
<evidence type="ECO:0000256" key="11">
    <source>
        <dbReference type="SAM" id="SignalP"/>
    </source>
</evidence>
<dbReference type="InParanoid" id="A0A316V6E4"/>
<keyword evidence="6" id="KW-1133">Transmembrane helix</keyword>
<gene>
    <name evidence="12" type="ORF">FA14DRAFT_166046</name>
</gene>
<keyword evidence="3 9" id="KW-0813">Transport</keyword>
<dbReference type="GO" id="GO:0006862">
    <property type="term" value="P:nucleotide transport"/>
    <property type="evidence" value="ECO:0007669"/>
    <property type="project" value="InterPro"/>
</dbReference>
<feature type="repeat" description="Solcar" evidence="8">
    <location>
        <begin position="1"/>
        <end position="133"/>
    </location>
</feature>
<dbReference type="GO" id="GO:0016020">
    <property type="term" value="C:membrane"/>
    <property type="evidence" value="ECO:0007669"/>
    <property type="project" value="UniProtKB-SubCell"/>
</dbReference>
<dbReference type="STRING" id="1280837.A0A316V6E4"/>
<feature type="repeat" description="Solcar" evidence="8">
    <location>
        <begin position="246"/>
        <end position="358"/>
    </location>
</feature>
<evidence type="ECO:0000256" key="9">
    <source>
        <dbReference type="RuleBase" id="RU000488"/>
    </source>
</evidence>
<dbReference type="OrthoDB" id="10266426at2759"/>
<proteinExistence type="inferred from homology"/>
<evidence type="ECO:0000256" key="8">
    <source>
        <dbReference type="PROSITE-ProRule" id="PRU00282"/>
    </source>
</evidence>
<keyword evidence="13" id="KW-1185">Reference proteome</keyword>
<dbReference type="EMBL" id="KZ819607">
    <property type="protein sequence ID" value="PWN31783.1"/>
    <property type="molecule type" value="Genomic_DNA"/>
</dbReference>
<dbReference type="Gene3D" id="1.50.40.10">
    <property type="entry name" value="Mitochondrial carrier domain"/>
    <property type="match status" value="2"/>
</dbReference>
<feature type="region of interest" description="Disordered" evidence="10">
    <location>
        <begin position="34"/>
        <end position="56"/>
    </location>
</feature>
<dbReference type="Proteomes" id="UP000245771">
    <property type="component" value="Unassembled WGS sequence"/>
</dbReference>
<dbReference type="FunCoup" id="A0A316V6E4">
    <property type="interactions" value="66"/>
</dbReference>
<evidence type="ECO:0000313" key="12">
    <source>
        <dbReference type="EMBL" id="PWN31783.1"/>
    </source>
</evidence>
<dbReference type="Pfam" id="PF00153">
    <property type="entry name" value="Mito_carr"/>
    <property type="match status" value="4"/>
</dbReference>
<organism evidence="12 13">
    <name type="scientific">Meira miltonrushii</name>
    <dbReference type="NCBI Taxonomy" id="1280837"/>
    <lineage>
        <taxon>Eukaryota</taxon>
        <taxon>Fungi</taxon>
        <taxon>Dikarya</taxon>
        <taxon>Basidiomycota</taxon>
        <taxon>Ustilaginomycotina</taxon>
        <taxon>Exobasidiomycetes</taxon>
        <taxon>Exobasidiales</taxon>
        <taxon>Brachybasidiaceae</taxon>
        <taxon>Meira</taxon>
    </lineage>
</organism>
<dbReference type="InterPro" id="IPR044712">
    <property type="entry name" value="SLC25A32-like"/>
</dbReference>